<accession>A0A2Z2HMD7</accession>
<dbReference type="InterPro" id="IPR050275">
    <property type="entry name" value="PGM_Phosphatase"/>
</dbReference>
<dbReference type="SMART" id="SM00855">
    <property type="entry name" value="PGAM"/>
    <property type="match status" value="1"/>
</dbReference>
<dbReference type="PANTHER" id="PTHR48100:SF1">
    <property type="entry name" value="HISTIDINE PHOSPHATASE FAMILY PROTEIN-RELATED"/>
    <property type="match status" value="1"/>
</dbReference>
<proteinExistence type="predicted"/>
<keyword evidence="4" id="KW-1185">Reference proteome</keyword>
<evidence type="ECO:0000313" key="3">
    <source>
        <dbReference type="EMBL" id="ARS65128.1"/>
    </source>
</evidence>
<evidence type="ECO:0000313" key="4">
    <source>
        <dbReference type="Proteomes" id="UP000249949"/>
    </source>
</evidence>
<reference evidence="3 4" key="1">
    <citation type="journal article" date="2017" name="Environ. Microbiol.">
        <title>Genome and epigenome of a novel marine Thaumarchaeota strain suggest viral infection, phosphorothioation DNA modification and multiple restriction systems.</title>
        <authorList>
            <person name="Ahlgren N.A."/>
            <person name="Chen Y."/>
            <person name="Needham D.M."/>
            <person name="Parada A.E."/>
            <person name="Sachdeva R."/>
            <person name="Trinh V."/>
            <person name="Chen T."/>
            <person name="Fuhrman J.A."/>
        </authorList>
    </citation>
    <scope>NUCLEOTIDE SEQUENCE [LARGE SCALE GENOMIC DNA]</scope>
    <source>
        <strain evidence="3 4">SPOT01</strain>
    </source>
</reference>
<dbReference type="SUPFAM" id="SSF53254">
    <property type="entry name" value="Phosphoglycerate mutase-like"/>
    <property type="match status" value="1"/>
</dbReference>
<dbReference type="CDD" id="cd07067">
    <property type="entry name" value="HP_PGM_like"/>
    <property type="match status" value="1"/>
</dbReference>
<dbReference type="GO" id="GO:0004619">
    <property type="term" value="F:phosphoglycerate mutase activity"/>
    <property type="evidence" value="ECO:0007669"/>
    <property type="project" value="UniProtKB-EC"/>
</dbReference>
<dbReference type="Pfam" id="PF00300">
    <property type="entry name" value="His_Phos_1"/>
    <property type="match status" value="1"/>
</dbReference>
<dbReference type="PANTHER" id="PTHR48100">
    <property type="entry name" value="BROAD-SPECIFICITY PHOSPHATASE YOR283W-RELATED"/>
    <property type="match status" value="1"/>
</dbReference>
<feature type="active site" description="Tele-phosphohistidine intermediate" evidence="1">
    <location>
        <position position="21"/>
    </location>
</feature>
<name>A0A2Z2HMD7_9ARCH</name>
<dbReference type="InterPro" id="IPR029033">
    <property type="entry name" value="His_PPase_superfam"/>
</dbReference>
<protein>
    <submittedName>
        <fullName evidence="3">2,3-bisphosphoglycerate-dependent phosphoglycerate mutase</fullName>
        <ecNumber evidence="3">5.4.2.11</ecNumber>
    </submittedName>
</protein>
<dbReference type="GO" id="GO:0005737">
    <property type="term" value="C:cytoplasm"/>
    <property type="evidence" value="ECO:0007669"/>
    <property type="project" value="TreeGrafter"/>
</dbReference>
<sequence>MLLLSLFDLLNIVGQIIFLRHGQAKNNTERILSGRTPGVPLTDIGMTQAQQTAELLEHMNISAIYSSPIQRAKHTAEIVGKHNSIDVTIDDRLIELDMGKFTGVPYDEIFTSHGNVFMKFYNGELEIAHNGVETFADVKKRVASIVEEVIEKHPDENVVLVTHMDPIKAMLSTIVDLSPTNLFELIIANASLNLFREKDRKFSLSGINVMHPSRFDQNW</sequence>
<feature type="active site" description="Proton donor/acceptor" evidence="1">
    <location>
        <position position="95"/>
    </location>
</feature>
<dbReference type="GO" id="GO:0016791">
    <property type="term" value="F:phosphatase activity"/>
    <property type="evidence" value="ECO:0007669"/>
    <property type="project" value="TreeGrafter"/>
</dbReference>
<evidence type="ECO:0000256" key="1">
    <source>
        <dbReference type="PIRSR" id="PIRSR613078-1"/>
    </source>
</evidence>
<gene>
    <name evidence="3" type="ORF">NMSP_1527</name>
</gene>
<organism evidence="3 4">
    <name type="scientific">Candidatus Nitrosomarinus catalinensis</name>
    <dbReference type="NCBI Taxonomy" id="1898749"/>
    <lineage>
        <taxon>Archaea</taxon>
        <taxon>Nitrososphaerota</taxon>
        <taxon>Nitrososphaeria</taxon>
        <taxon>Nitrosopumilales</taxon>
        <taxon>Nitrosopumilaceae</taxon>
        <taxon>Candidatus Nitrosomarinus</taxon>
    </lineage>
</organism>
<dbReference type="EMBL" id="CP021324">
    <property type="protein sequence ID" value="ARS65128.1"/>
    <property type="molecule type" value="Genomic_DNA"/>
</dbReference>
<dbReference type="InterPro" id="IPR013078">
    <property type="entry name" value="His_Pase_superF_clade-1"/>
</dbReference>
<dbReference type="KEGG" id="nct:NMSP_1527"/>
<dbReference type="Proteomes" id="UP000249949">
    <property type="component" value="Chromosome"/>
</dbReference>
<dbReference type="AlphaFoldDB" id="A0A2Z2HMD7"/>
<feature type="binding site" evidence="2">
    <location>
        <begin position="20"/>
        <end position="27"/>
    </location>
    <ligand>
        <name>substrate</name>
    </ligand>
</feature>
<feature type="binding site" evidence="2">
    <location>
        <position position="71"/>
    </location>
    <ligand>
        <name>substrate</name>
    </ligand>
</feature>
<keyword evidence="3" id="KW-0413">Isomerase</keyword>
<dbReference type="EC" id="5.4.2.11" evidence="3"/>
<evidence type="ECO:0000256" key="2">
    <source>
        <dbReference type="PIRSR" id="PIRSR613078-2"/>
    </source>
</evidence>
<dbReference type="Gene3D" id="3.40.50.1240">
    <property type="entry name" value="Phosphoglycerate mutase-like"/>
    <property type="match status" value="1"/>
</dbReference>